<protein>
    <submittedName>
        <fullName evidence="1">Uncharacterized protein</fullName>
    </submittedName>
</protein>
<reference evidence="1 2" key="1">
    <citation type="submission" date="2021-01" db="EMBL/GenBank/DDBJ databases">
        <title>Sequencing the genomes of 1000 actinobacteria strains.</title>
        <authorList>
            <person name="Klenk H.-P."/>
        </authorList>
    </citation>
    <scope>NUCLEOTIDE SEQUENCE [LARGE SCALE GENOMIC DNA]</scope>
    <source>
        <strain evidence="1 2">DSM 13057</strain>
    </source>
</reference>
<comment type="caution">
    <text evidence="1">The sequence shown here is derived from an EMBL/GenBank/DDBJ whole genome shotgun (WGS) entry which is preliminary data.</text>
</comment>
<keyword evidence="2" id="KW-1185">Reference proteome</keyword>
<gene>
    <name evidence="1" type="ORF">JOE66_001340</name>
</gene>
<proteinExistence type="predicted"/>
<accession>A0ABS2L5G0</accession>
<name>A0ABS2L5G0_9MICO</name>
<sequence length="56" mass="6137">MRGAQAFGITANTTAADIINLDDLEAHTIWREIRQKISVLESVATVRINLSGLLND</sequence>
<evidence type="ECO:0000313" key="2">
    <source>
        <dbReference type="Proteomes" id="UP000776164"/>
    </source>
</evidence>
<evidence type="ECO:0000313" key="1">
    <source>
        <dbReference type="EMBL" id="MBM7471706.1"/>
    </source>
</evidence>
<organism evidence="1 2">
    <name type="scientific">Subtercola frigoramans</name>
    <dbReference type="NCBI Taxonomy" id="120298"/>
    <lineage>
        <taxon>Bacteria</taxon>
        <taxon>Bacillati</taxon>
        <taxon>Actinomycetota</taxon>
        <taxon>Actinomycetes</taxon>
        <taxon>Micrococcales</taxon>
        <taxon>Microbacteriaceae</taxon>
        <taxon>Subtercola</taxon>
    </lineage>
</organism>
<dbReference type="EMBL" id="JAFBBU010000001">
    <property type="protein sequence ID" value="MBM7471706.1"/>
    <property type="molecule type" value="Genomic_DNA"/>
</dbReference>
<dbReference type="Proteomes" id="UP000776164">
    <property type="component" value="Unassembled WGS sequence"/>
</dbReference>
<dbReference type="RefSeq" id="WP_205107889.1">
    <property type="nucleotide sequence ID" value="NZ_BAAAHT010000013.1"/>
</dbReference>